<feature type="site" description="Could be important to modulate the pK values of the two catalytic cysteine residues" evidence="3">
    <location>
        <position position="181"/>
    </location>
</feature>
<dbReference type="NCBIfam" id="TIGR00652">
    <property type="entry name" value="DapF"/>
    <property type="match status" value="1"/>
</dbReference>
<name>A0A2S8SPK7_9BACT</name>
<comment type="caution">
    <text evidence="3">Lacks conserved residue(s) required for the propagation of feature annotation.</text>
</comment>
<feature type="binding site" evidence="3">
    <location>
        <begin position="241"/>
        <end position="242"/>
    </location>
    <ligand>
        <name>substrate</name>
    </ligand>
</feature>
<dbReference type="EC" id="5.1.1.7" evidence="3 4"/>
<dbReference type="Pfam" id="PF01678">
    <property type="entry name" value="DAP_epimerase"/>
    <property type="match status" value="2"/>
</dbReference>
<accession>A0A2S8SPK7</accession>
<evidence type="ECO:0000256" key="4">
    <source>
        <dbReference type="NCBIfam" id="TIGR00652"/>
    </source>
</evidence>
<dbReference type="RefSeq" id="WP_106381121.1">
    <property type="nucleotide sequence ID" value="NZ_NIGF01000023.1"/>
</dbReference>
<comment type="caution">
    <text evidence="5">The sequence shown here is derived from an EMBL/GenBank/DDBJ whole genome shotgun (WGS) entry which is preliminary data.</text>
</comment>
<comment type="function">
    <text evidence="3">Catalyzes the stereoinversion of LL-2,6-diaminopimelate (L,L-DAP) to meso-diaminopimelate (meso-DAP), a precursor of L-lysine and an essential component of the bacterial peptidoglycan.</text>
</comment>
<evidence type="ECO:0000256" key="2">
    <source>
        <dbReference type="ARBA" id="ARBA00023235"/>
    </source>
</evidence>
<evidence type="ECO:0000313" key="6">
    <source>
        <dbReference type="Proteomes" id="UP000237684"/>
    </source>
</evidence>
<gene>
    <name evidence="3" type="primary">dapF</name>
    <name evidence="5" type="ORF">B1R32_12320</name>
</gene>
<proteinExistence type="inferred from homology"/>
<feature type="active site" description="Proton acceptor" evidence="3">
    <location>
        <position position="240"/>
    </location>
</feature>
<dbReference type="InterPro" id="IPR001653">
    <property type="entry name" value="DAP_epimerase_DapF"/>
</dbReference>
<reference evidence="5 6" key="1">
    <citation type="journal article" date="2018" name="Syst. Appl. Microbiol.">
        <title>Abditibacterium utsteinense sp. nov., the first cultivated member of candidate phylum FBP, isolated from ice-free Antarctic soil samples.</title>
        <authorList>
            <person name="Tahon G."/>
            <person name="Tytgat B."/>
            <person name="Lebbe L."/>
            <person name="Carlier A."/>
            <person name="Willems A."/>
        </authorList>
    </citation>
    <scope>NUCLEOTIDE SEQUENCE [LARGE SCALE GENOMIC DNA]</scope>
    <source>
        <strain evidence="5 6">LMG 29911</strain>
    </source>
</reference>
<comment type="subunit">
    <text evidence="3">Homodimer.</text>
</comment>
<comment type="subcellular location">
    <subcellularLocation>
        <location evidence="3">Cytoplasm</location>
    </subcellularLocation>
</comment>
<evidence type="ECO:0000256" key="3">
    <source>
        <dbReference type="HAMAP-Rule" id="MF_00197"/>
    </source>
</evidence>
<keyword evidence="2 3" id="KW-0413">Isomerase</keyword>
<feature type="active site" description="Proton donor" evidence="3">
    <location>
        <position position="92"/>
    </location>
</feature>
<feature type="binding site" evidence="3">
    <location>
        <position position="29"/>
    </location>
    <ligand>
        <name>substrate</name>
    </ligand>
</feature>
<dbReference type="AlphaFoldDB" id="A0A2S8SPK7"/>
<feature type="binding site" evidence="3">
    <location>
        <position position="84"/>
    </location>
    <ligand>
        <name>substrate</name>
    </ligand>
</feature>
<evidence type="ECO:0000256" key="1">
    <source>
        <dbReference type="ARBA" id="ARBA00010219"/>
    </source>
</evidence>
<dbReference type="InParanoid" id="A0A2S8SPK7"/>
<sequence length="305" mass="33515">MTRIFPPELHLQSLHFHKLNFHKLQGAGNDFVVLDLFSRPLAPDFDFSAAAVLLCNRHFGAGADGLLTLEPATDRSPLRMRMWNPDGSEDMCGNGLRCVAALAWRQKIIKTPRFEVQTLAGTRQIEILKTDWIRAAMGEPVFEPSQIPIVLPATKNEALDIEIPVGGRVFRASSLSTGSTHTVIFLDSPLSEADFQKFGPLLENHPFFPSRTSIMFAVADGENRFKIRIWERGAGETLACGTGACAVAVAAQMVGRARGPIEVESRGGTLKVEWNRGEPIFLTGPARHVFEAESDFVFETSNAAI</sequence>
<dbReference type="GO" id="GO:0005829">
    <property type="term" value="C:cytosol"/>
    <property type="evidence" value="ECO:0007669"/>
    <property type="project" value="TreeGrafter"/>
</dbReference>
<keyword evidence="3" id="KW-0028">Amino-acid biosynthesis</keyword>
<dbReference type="SUPFAM" id="SSF54506">
    <property type="entry name" value="Diaminopimelate epimerase-like"/>
    <property type="match status" value="2"/>
</dbReference>
<feature type="binding site" evidence="3">
    <location>
        <begin position="93"/>
        <end position="94"/>
    </location>
    <ligand>
        <name>substrate</name>
    </ligand>
</feature>
<keyword evidence="6" id="KW-1185">Reference proteome</keyword>
<keyword evidence="3" id="KW-0457">Lysine biosynthesis</keyword>
<evidence type="ECO:0000313" key="5">
    <source>
        <dbReference type="EMBL" id="PQV62735.1"/>
    </source>
</evidence>
<dbReference type="PANTHER" id="PTHR31689:SF0">
    <property type="entry name" value="DIAMINOPIMELATE EPIMERASE"/>
    <property type="match status" value="1"/>
</dbReference>
<dbReference type="HAMAP" id="MF_00197">
    <property type="entry name" value="DAP_epimerase"/>
    <property type="match status" value="1"/>
</dbReference>
<comment type="pathway">
    <text evidence="3">Amino-acid biosynthesis; L-lysine biosynthesis via DAP pathway; DL-2,6-diaminopimelate from LL-2,6-diaminopimelate: step 1/1.</text>
</comment>
<feature type="binding site" evidence="3">
    <location>
        <begin position="231"/>
        <end position="232"/>
    </location>
    <ligand>
        <name>substrate</name>
    </ligand>
</feature>
<dbReference type="EMBL" id="NIGF01000023">
    <property type="protein sequence ID" value="PQV62735.1"/>
    <property type="molecule type" value="Genomic_DNA"/>
</dbReference>
<dbReference type="GO" id="GO:0008837">
    <property type="term" value="F:diaminopimelate epimerase activity"/>
    <property type="evidence" value="ECO:0007669"/>
    <property type="project" value="UniProtKB-UniRule"/>
</dbReference>
<dbReference type="Proteomes" id="UP000237684">
    <property type="component" value="Unassembled WGS sequence"/>
</dbReference>
<dbReference type="GO" id="GO:0009089">
    <property type="term" value="P:lysine biosynthetic process via diaminopimelate"/>
    <property type="evidence" value="ECO:0007669"/>
    <property type="project" value="UniProtKB-UniRule"/>
</dbReference>
<organism evidence="5 6">
    <name type="scientific">Abditibacterium utsteinense</name>
    <dbReference type="NCBI Taxonomy" id="1960156"/>
    <lineage>
        <taxon>Bacteria</taxon>
        <taxon>Pseudomonadati</taxon>
        <taxon>Abditibacteriota</taxon>
        <taxon>Abditibacteriia</taxon>
        <taxon>Abditibacteriales</taxon>
        <taxon>Abditibacteriaceae</taxon>
        <taxon>Abditibacterium</taxon>
    </lineage>
</organism>
<dbReference type="UniPathway" id="UPA00034">
    <property type="reaction ID" value="UER00025"/>
</dbReference>
<keyword evidence="3" id="KW-0963">Cytoplasm</keyword>
<protein>
    <recommendedName>
        <fullName evidence="3 4">Diaminopimelate epimerase</fullName>
        <shortName evidence="3">DAP epimerase</shortName>
        <ecNumber evidence="3 4">5.1.1.7</ecNumber>
    </recommendedName>
    <alternativeName>
        <fullName evidence="3">PLP-independent amino acid racemase</fullName>
    </alternativeName>
</protein>
<dbReference type="OrthoDB" id="9793775at2"/>
<dbReference type="PANTHER" id="PTHR31689">
    <property type="entry name" value="DIAMINOPIMELATE EPIMERASE, CHLOROPLASTIC"/>
    <property type="match status" value="1"/>
</dbReference>
<comment type="similarity">
    <text evidence="1 3">Belongs to the diaminopimelate epimerase family.</text>
</comment>
<feature type="site" description="Could be important to modulate the pK values of the two catalytic cysteine residues" evidence="3">
    <location>
        <position position="231"/>
    </location>
</feature>
<comment type="catalytic activity">
    <reaction evidence="3">
        <text>(2S,6S)-2,6-diaminopimelate = meso-2,6-diaminopimelate</text>
        <dbReference type="Rhea" id="RHEA:15393"/>
        <dbReference type="ChEBI" id="CHEBI:57609"/>
        <dbReference type="ChEBI" id="CHEBI:57791"/>
        <dbReference type="EC" id="5.1.1.7"/>
    </reaction>
</comment>
<dbReference type="Gene3D" id="3.10.310.10">
    <property type="entry name" value="Diaminopimelate Epimerase, Chain A, domain 1"/>
    <property type="match status" value="2"/>
</dbReference>